<dbReference type="GO" id="GO:0004332">
    <property type="term" value="F:fructose-bisphosphate aldolase activity"/>
    <property type="evidence" value="ECO:0007669"/>
    <property type="project" value="UniProtKB-EC"/>
</dbReference>
<accession>A0AA42BQ66</accession>
<comment type="function">
    <text evidence="12">Catalyzes the aldol condensation of dihydroxyacetone phosphate (DHAP or glycerone-phosphate) with glyceraldehyde 3-phosphate (G3P) to form fructose 1,6-bisphosphate (FBP) in gluconeogenesis and the reverse reaction in glycolysis.</text>
</comment>
<keyword evidence="14" id="KW-1185">Reference proteome</keyword>
<comment type="caution">
    <text evidence="13">The sequence shown here is derived from an EMBL/GenBank/DDBJ whole genome shotgun (WGS) entry which is preliminary data.</text>
</comment>
<feature type="binding site" evidence="11">
    <location>
        <position position="139"/>
    </location>
    <ligand>
        <name>Zn(2+)</name>
        <dbReference type="ChEBI" id="CHEBI:29105"/>
        <label>2</label>
    </ligand>
</feature>
<dbReference type="PANTHER" id="PTHR30559:SF0">
    <property type="entry name" value="FRUCTOSE-BISPHOSPHATE ALDOLASE"/>
    <property type="match status" value="1"/>
</dbReference>
<keyword evidence="7 12" id="KW-0324">Glycolysis</keyword>
<dbReference type="GO" id="GO:0008270">
    <property type="term" value="F:zinc ion binding"/>
    <property type="evidence" value="ECO:0007669"/>
    <property type="project" value="UniProtKB-UniRule"/>
</dbReference>
<evidence type="ECO:0000256" key="12">
    <source>
        <dbReference type="RuleBase" id="RU366023"/>
    </source>
</evidence>
<evidence type="ECO:0000256" key="11">
    <source>
        <dbReference type="PIRSR" id="PIRSR001359-3"/>
    </source>
</evidence>
<dbReference type="NCBIfam" id="TIGR01520">
    <property type="entry name" value="FruBisAldo_II_A"/>
    <property type="match status" value="1"/>
</dbReference>
<gene>
    <name evidence="13" type="primary">fbaA</name>
    <name evidence="13" type="ORF">NLF92_09575</name>
</gene>
<keyword evidence="6 11" id="KW-0862">Zinc</keyword>
<dbReference type="GO" id="GO:0006094">
    <property type="term" value="P:gluconeogenesis"/>
    <property type="evidence" value="ECO:0007669"/>
    <property type="project" value="TreeGrafter"/>
</dbReference>
<dbReference type="EC" id="4.1.2.13" evidence="4 12"/>
<evidence type="ECO:0000256" key="3">
    <source>
        <dbReference type="ARBA" id="ARBA00005812"/>
    </source>
</evidence>
<dbReference type="NCBIfam" id="TIGR00167">
    <property type="entry name" value="cbbA"/>
    <property type="match status" value="1"/>
</dbReference>
<organism evidence="13 14">
    <name type="scientific">Opacimonas viscosa</name>
    <dbReference type="NCBI Taxonomy" id="2961944"/>
    <lineage>
        <taxon>Bacteria</taxon>
        <taxon>Pseudomonadati</taxon>
        <taxon>Pseudomonadota</taxon>
        <taxon>Gammaproteobacteria</taxon>
        <taxon>Alteromonadales</taxon>
        <taxon>Alteromonadaceae</taxon>
        <taxon>Opacimonas</taxon>
    </lineage>
</organism>
<feature type="active site" description="Proton donor" evidence="9">
    <location>
        <position position="104"/>
    </location>
</feature>
<dbReference type="Proteomes" id="UP001165413">
    <property type="component" value="Unassembled WGS sequence"/>
</dbReference>
<feature type="binding site" evidence="11">
    <location>
        <position position="259"/>
    </location>
    <ligand>
        <name>Zn(2+)</name>
        <dbReference type="ChEBI" id="CHEBI:29105"/>
        <label>1</label>
        <note>catalytic</note>
    </ligand>
</feature>
<comment type="catalytic activity">
    <reaction evidence="1 12">
        <text>beta-D-fructose 1,6-bisphosphate = D-glyceraldehyde 3-phosphate + dihydroxyacetone phosphate</text>
        <dbReference type="Rhea" id="RHEA:14729"/>
        <dbReference type="ChEBI" id="CHEBI:32966"/>
        <dbReference type="ChEBI" id="CHEBI:57642"/>
        <dbReference type="ChEBI" id="CHEBI:59776"/>
        <dbReference type="EC" id="4.1.2.13"/>
    </reaction>
</comment>
<evidence type="ECO:0000256" key="8">
    <source>
        <dbReference type="ARBA" id="ARBA00023239"/>
    </source>
</evidence>
<evidence type="ECO:0000256" key="7">
    <source>
        <dbReference type="ARBA" id="ARBA00023152"/>
    </source>
</evidence>
<dbReference type="RefSeq" id="WP_254101243.1">
    <property type="nucleotide sequence ID" value="NZ_JANATA010000017.1"/>
</dbReference>
<dbReference type="InterPro" id="IPR013785">
    <property type="entry name" value="Aldolase_TIM"/>
</dbReference>
<evidence type="ECO:0000256" key="6">
    <source>
        <dbReference type="ARBA" id="ARBA00022833"/>
    </source>
</evidence>
<dbReference type="FunFam" id="3.20.20.70:FF:000013">
    <property type="entry name" value="Class II fructose-bisphosphate aldolase"/>
    <property type="match status" value="1"/>
</dbReference>
<dbReference type="InterPro" id="IPR000771">
    <property type="entry name" value="FBA_II"/>
</dbReference>
<evidence type="ECO:0000313" key="13">
    <source>
        <dbReference type="EMBL" id="MCP3429191.1"/>
    </source>
</evidence>
<sequence>MNMQPGVVVGAQVGELYAHAREHRYAFPAVNVVGTQSLNATLEAAKNVNSPVIIQLSNGGAQFFVGKGIPVEGHAKAVLGAVAAAKYTHEVAEHYGIPVMLHTDHAAKKLLPWIDGLLDAGEAYFAQTGKPLFSSHMIDLSEEPLAENIAICAKYLARMAKMGMTLEIELGCTGGEEDGVDNSHLDSSALYTQPEDVAYAYAELSKISPNFIIAASFGNVHGVYKPGNVVLTPTILRDSQAYVSDQFGLPHNSLNFVFHGGSGSDPEKITESLGYGVVKMNIDTDTQWATWSGLLNYYNDKQAYLQGQLGNPEGSDKPNKKHYDPRVWLRECETSMVTRLETCFADLNCLNRYSQ</sequence>
<evidence type="ECO:0000256" key="2">
    <source>
        <dbReference type="ARBA" id="ARBA00004714"/>
    </source>
</evidence>
<proteinExistence type="inferred from homology"/>
<name>A0AA42BQ66_9ALTE</name>
<comment type="similarity">
    <text evidence="3 12">Belongs to the class II fructose-bisphosphate aldolase family.</text>
</comment>
<dbReference type="PANTHER" id="PTHR30559">
    <property type="entry name" value="FRUCTOSE-BISPHOSPHATE ALDOLASE CLASS 2"/>
    <property type="match status" value="1"/>
</dbReference>
<evidence type="ECO:0000256" key="4">
    <source>
        <dbReference type="ARBA" id="ARBA00013068"/>
    </source>
</evidence>
<feature type="binding site" evidence="11">
    <location>
        <position position="169"/>
    </location>
    <ligand>
        <name>Zn(2+)</name>
        <dbReference type="ChEBI" id="CHEBI:29105"/>
        <label>2</label>
    </ligand>
</feature>
<dbReference type="GO" id="GO:0006096">
    <property type="term" value="P:glycolytic process"/>
    <property type="evidence" value="ECO:0007669"/>
    <property type="project" value="UniProtKB-KW"/>
</dbReference>
<feature type="binding site" evidence="10">
    <location>
        <begin position="260"/>
        <end position="262"/>
    </location>
    <ligand>
        <name>dihydroxyacetone phosphate</name>
        <dbReference type="ChEBI" id="CHEBI:57642"/>
    </ligand>
</feature>
<reference evidence="13" key="1">
    <citation type="submission" date="2022-07" db="EMBL/GenBank/DDBJ databases">
        <title>Characterization of the Novel Bacterium Alteromonas immobilis LMIT006 and Alteromonas gregis LMIT007.</title>
        <authorList>
            <person name="Lin X."/>
        </authorList>
    </citation>
    <scope>NUCLEOTIDE SEQUENCE</scope>
    <source>
        <strain evidence="13">LMIT007</strain>
    </source>
</reference>
<comment type="pathway">
    <text evidence="2 12">Carbohydrate degradation; glycolysis; D-glyceraldehyde 3-phosphate and glycerone phosphate from D-glucose: step 4/4.</text>
</comment>
<dbReference type="Pfam" id="PF01116">
    <property type="entry name" value="F_bP_aldolase"/>
    <property type="match status" value="1"/>
</dbReference>
<dbReference type="AlphaFoldDB" id="A0AA42BQ66"/>
<keyword evidence="5 11" id="KW-0479">Metal-binding</keyword>
<dbReference type="EMBL" id="JANATA010000017">
    <property type="protein sequence ID" value="MCP3429191.1"/>
    <property type="molecule type" value="Genomic_DNA"/>
</dbReference>
<feature type="binding site" evidence="11">
    <location>
        <position position="105"/>
    </location>
    <ligand>
        <name>Zn(2+)</name>
        <dbReference type="ChEBI" id="CHEBI:29105"/>
        <label>1</label>
        <note>catalytic</note>
    </ligand>
</feature>
<dbReference type="PIRSF" id="PIRSF001359">
    <property type="entry name" value="F_bP_aldolase_II"/>
    <property type="match status" value="1"/>
</dbReference>
<keyword evidence="8 12" id="KW-0456">Lyase</keyword>
<dbReference type="SUPFAM" id="SSF51569">
    <property type="entry name" value="Aldolase"/>
    <property type="match status" value="1"/>
</dbReference>
<feature type="binding site" evidence="10">
    <location>
        <position position="222"/>
    </location>
    <ligand>
        <name>dihydroxyacetone phosphate</name>
        <dbReference type="ChEBI" id="CHEBI:57642"/>
    </ligand>
</feature>
<feature type="binding site" evidence="11">
    <location>
        <position position="221"/>
    </location>
    <ligand>
        <name>Zn(2+)</name>
        <dbReference type="ChEBI" id="CHEBI:29105"/>
        <label>1</label>
        <note>catalytic</note>
    </ligand>
</feature>
<evidence type="ECO:0000256" key="9">
    <source>
        <dbReference type="PIRSR" id="PIRSR001359-1"/>
    </source>
</evidence>
<dbReference type="CDD" id="cd00946">
    <property type="entry name" value="FBP_aldolase_IIA"/>
    <property type="match status" value="1"/>
</dbReference>
<protein>
    <recommendedName>
        <fullName evidence="4 12">Fructose-bisphosphate aldolase</fullName>
        <shortName evidence="12">FBP aldolase</shortName>
        <ecNumber evidence="4 12">4.1.2.13</ecNumber>
    </recommendedName>
</protein>
<evidence type="ECO:0000256" key="10">
    <source>
        <dbReference type="PIRSR" id="PIRSR001359-2"/>
    </source>
</evidence>
<dbReference type="PROSITE" id="PS00806">
    <property type="entry name" value="ALDOLASE_CLASS_II_2"/>
    <property type="match status" value="1"/>
</dbReference>
<evidence type="ECO:0000256" key="1">
    <source>
        <dbReference type="ARBA" id="ARBA00000441"/>
    </source>
</evidence>
<dbReference type="InterPro" id="IPR006411">
    <property type="entry name" value="Fruct_bisP_bact"/>
</dbReference>
<evidence type="ECO:0000313" key="14">
    <source>
        <dbReference type="Proteomes" id="UP001165413"/>
    </source>
</evidence>
<dbReference type="GO" id="GO:0005829">
    <property type="term" value="C:cytosol"/>
    <property type="evidence" value="ECO:0007669"/>
    <property type="project" value="TreeGrafter"/>
</dbReference>
<dbReference type="NCBIfam" id="NF006628">
    <property type="entry name" value="PRK09197.1"/>
    <property type="match status" value="1"/>
</dbReference>
<evidence type="ECO:0000256" key="5">
    <source>
        <dbReference type="ARBA" id="ARBA00022723"/>
    </source>
</evidence>
<dbReference type="Gene3D" id="3.20.20.70">
    <property type="entry name" value="Aldolase class I"/>
    <property type="match status" value="1"/>
</dbReference>
<feature type="binding site" evidence="10">
    <location>
        <begin position="281"/>
        <end position="284"/>
    </location>
    <ligand>
        <name>dihydroxyacetone phosphate</name>
        <dbReference type="ChEBI" id="CHEBI:57642"/>
    </ligand>
</feature>
<comment type="cofactor">
    <cofactor evidence="11 12">
        <name>Zn(2+)</name>
        <dbReference type="ChEBI" id="CHEBI:29105"/>
    </cofactor>
    <text evidence="11 12">Binds 2 Zn(2+) ions per subunit. One is catalytic and the other provides a structural contribution.</text>
</comment>
<dbReference type="PROSITE" id="PS00602">
    <property type="entry name" value="ALDOLASE_CLASS_II_1"/>
    <property type="match status" value="1"/>
</dbReference>